<evidence type="ECO:0000256" key="2">
    <source>
        <dbReference type="ARBA" id="ARBA00023125"/>
    </source>
</evidence>
<proteinExistence type="predicted"/>
<dbReference type="Pfam" id="PF12833">
    <property type="entry name" value="HTH_18"/>
    <property type="match status" value="1"/>
</dbReference>
<dbReference type="PANTHER" id="PTHR43280:SF32">
    <property type="entry name" value="TRANSCRIPTIONAL REGULATORY PROTEIN"/>
    <property type="match status" value="1"/>
</dbReference>
<dbReference type="PANTHER" id="PTHR43280">
    <property type="entry name" value="ARAC-FAMILY TRANSCRIPTIONAL REGULATOR"/>
    <property type="match status" value="1"/>
</dbReference>
<evidence type="ECO:0000313" key="6">
    <source>
        <dbReference type="Proteomes" id="UP000465263"/>
    </source>
</evidence>
<name>A0A7I9XEA4_9MYCO</name>
<dbReference type="PRINTS" id="PR00032">
    <property type="entry name" value="HTHARAC"/>
</dbReference>
<dbReference type="InterPro" id="IPR020449">
    <property type="entry name" value="Tscrpt_reg_AraC-type_HTH"/>
</dbReference>
<dbReference type="OrthoDB" id="3186094at2"/>
<evidence type="ECO:0000259" key="4">
    <source>
        <dbReference type="PROSITE" id="PS01124"/>
    </source>
</evidence>
<dbReference type="GO" id="GO:0043565">
    <property type="term" value="F:sequence-specific DNA binding"/>
    <property type="evidence" value="ECO:0007669"/>
    <property type="project" value="InterPro"/>
</dbReference>
<dbReference type="Gene3D" id="1.10.10.60">
    <property type="entry name" value="Homeodomain-like"/>
    <property type="match status" value="1"/>
</dbReference>
<dbReference type="RefSeq" id="WP_085083152.1">
    <property type="nucleotide sequence ID" value="NZ_BLKV01000001.1"/>
</dbReference>
<dbReference type="Proteomes" id="UP000465263">
    <property type="component" value="Unassembled WGS sequence"/>
</dbReference>
<sequence length="286" mass="32127">MLRTARLVRQRAGVKVYEYPIDPHMPPVVVATVGQERLSEYGQIHNFPALWCDRATGIVYVVAMGATVGPGGVESTDDGIAVFFDPVAVGDDGEAPWLTWRSHPLLRVFLHEENGGLLRLVVPAEDRRSFIATLDAMKSELRNRREGYRQAVSALLTLLLIILNRVADTAAGELRHGDEPLLAEVFTKIDRRYAEPLSLREVAREVSVSAGHLTTVVRRRTGRTVLEWITQRRMGEARRLLTDTRLPITEIGQQVGLPDAAYFTRQFRQIHGTTPSKWRQSRTASR</sequence>
<feature type="domain" description="HTH araC/xylS-type" evidence="4">
    <location>
        <begin position="183"/>
        <end position="281"/>
    </location>
</feature>
<dbReference type="GO" id="GO:0003700">
    <property type="term" value="F:DNA-binding transcription factor activity"/>
    <property type="evidence" value="ECO:0007669"/>
    <property type="project" value="InterPro"/>
</dbReference>
<dbReference type="PROSITE" id="PS00041">
    <property type="entry name" value="HTH_ARAC_FAMILY_1"/>
    <property type="match status" value="1"/>
</dbReference>
<comment type="caution">
    <text evidence="5">The sequence shown here is derived from an EMBL/GenBank/DDBJ whole genome shotgun (WGS) entry which is preliminary data.</text>
</comment>
<keyword evidence="2" id="KW-0238">DNA-binding</keyword>
<keyword evidence="1" id="KW-0805">Transcription regulation</keyword>
<gene>
    <name evidence="5" type="ORF">MSEN_00330</name>
</gene>
<dbReference type="AlphaFoldDB" id="A0A7I9XEA4"/>
<dbReference type="SMART" id="SM00342">
    <property type="entry name" value="HTH_ARAC"/>
    <property type="match status" value="1"/>
</dbReference>
<evidence type="ECO:0000256" key="3">
    <source>
        <dbReference type="ARBA" id="ARBA00023163"/>
    </source>
</evidence>
<accession>A0A7I9XEA4</accession>
<dbReference type="PROSITE" id="PS01124">
    <property type="entry name" value="HTH_ARAC_FAMILY_2"/>
    <property type="match status" value="1"/>
</dbReference>
<dbReference type="EMBL" id="BLKV01000001">
    <property type="protein sequence ID" value="GFG68313.1"/>
    <property type="molecule type" value="Genomic_DNA"/>
</dbReference>
<evidence type="ECO:0000313" key="5">
    <source>
        <dbReference type="EMBL" id="GFG68313.1"/>
    </source>
</evidence>
<organism evidence="5 6">
    <name type="scientific">Mycolicibacter senuensis</name>
    <dbReference type="NCBI Taxonomy" id="386913"/>
    <lineage>
        <taxon>Bacteria</taxon>
        <taxon>Bacillati</taxon>
        <taxon>Actinomycetota</taxon>
        <taxon>Actinomycetes</taxon>
        <taxon>Mycobacteriales</taxon>
        <taxon>Mycobacteriaceae</taxon>
        <taxon>Mycolicibacter</taxon>
    </lineage>
</organism>
<keyword evidence="3" id="KW-0804">Transcription</keyword>
<dbReference type="InterPro" id="IPR018062">
    <property type="entry name" value="HTH_AraC-typ_CS"/>
</dbReference>
<dbReference type="SUPFAM" id="SSF46689">
    <property type="entry name" value="Homeodomain-like"/>
    <property type="match status" value="2"/>
</dbReference>
<dbReference type="InterPro" id="IPR018060">
    <property type="entry name" value="HTH_AraC"/>
</dbReference>
<dbReference type="InterPro" id="IPR009057">
    <property type="entry name" value="Homeodomain-like_sf"/>
</dbReference>
<protein>
    <recommendedName>
        <fullName evidence="4">HTH araC/xylS-type domain-containing protein</fullName>
    </recommendedName>
</protein>
<evidence type="ECO:0000256" key="1">
    <source>
        <dbReference type="ARBA" id="ARBA00023015"/>
    </source>
</evidence>
<reference evidence="5 6" key="1">
    <citation type="journal article" date="2019" name="Emerg. Microbes Infect.">
        <title>Comprehensive subspecies identification of 175 nontuberculous mycobacteria species based on 7547 genomic profiles.</title>
        <authorList>
            <person name="Matsumoto Y."/>
            <person name="Kinjo T."/>
            <person name="Motooka D."/>
            <person name="Nabeya D."/>
            <person name="Jung N."/>
            <person name="Uechi K."/>
            <person name="Horii T."/>
            <person name="Iida T."/>
            <person name="Fujita J."/>
            <person name="Nakamura S."/>
        </authorList>
    </citation>
    <scope>NUCLEOTIDE SEQUENCE [LARGE SCALE GENOMIC DNA]</scope>
    <source>
        <strain evidence="5 6">JCM 16017</strain>
    </source>
</reference>
<keyword evidence="6" id="KW-1185">Reference proteome</keyword>